<accession>D9SAE6</accession>
<dbReference type="Proteomes" id="UP000000517">
    <property type="component" value="Chromosome"/>
</dbReference>
<name>D9SAE6_FIBSS</name>
<dbReference type="STRING" id="59374.FSU_1490"/>
<organism evidence="1 2">
    <name type="scientific">Fibrobacter succinogenes (strain ATCC 19169 / S85)</name>
    <dbReference type="NCBI Taxonomy" id="59374"/>
    <lineage>
        <taxon>Bacteria</taxon>
        <taxon>Pseudomonadati</taxon>
        <taxon>Fibrobacterota</taxon>
        <taxon>Fibrobacteria</taxon>
        <taxon>Fibrobacterales</taxon>
        <taxon>Fibrobacteraceae</taxon>
        <taxon>Fibrobacter</taxon>
    </lineage>
</organism>
<evidence type="ECO:0000313" key="2">
    <source>
        <dbReference type="Proteomes" id="UP000000517"/>
    </source>
</evidence>
<reference evidence="2" key="1">
    <citation type="submission" date="2010-08" db="EMBL/GenBank/DDBJ databases">
        <title>Complete sequence of Fibrobacter succinogenes subsp. succinogenes S85.</title>
        <authorList>
            <person name="Durkin A.S."/>
            <person name="Nelson K.E."/>
            <person name="Morrison M."/>
            <person name="Forsberg C.W."/>
            <person name="Wilson D.B."/>
            <person name="Russell J.B."/>
            <person name="Cann I.K.O."/>
            <person name="Mackie R.I."/>
            <person name="White B.A."/>
        </authorList>
    </citation>
    <scope>NUCLEOTIDE SEQUENCE [LARGE SCALE GENOMIC DNA]</scope>
    <source>
        <strain evidence="2">ATCC 19169 / S85</strain>
    </source>
</reference>
<dbReference type="PATRIC" id="fig|59374.8.peg.1437"/>
<dbReference type="HOGENOM" id="CLU_1522979_0_0_0"/>
<sequence length="176" mass="19849">MLAPFYILILNIEVIMKKFFLTAIAAISLAFMACAPSKLDIQEASITSDVLIEVRQVLNDSISLYVGNVFYLNSRQIVADDMYPLHASTRDPSEFEKLTPTDVINSDEEFLSYLRRKAPDMMNVGIVIGETAYNEVGFEEAIAVEKLTKIFQKIQGGSLTLFHEKEGHLTDMKKIY</sequence>
<protein>
    <submittedName>
        <fullName evidence="1">Uncharacterized protein</fullName>
    </submittedName>
</protein>
<dbReference type="AlphaFoldDB" id="D9SAE6"/>
<evidence type="ECO:0000313" key="1">
    <source>
        <dbReference type="EMBL" id="ADL24993.1"/>
    </source>
</evidence>
<gene>
    <name evidence="1" type="ordered locus">FSU_1490</name>
</gene>
<dbReference type="EMBL" id="CP002158">
    <property type="protein sequence ID" value="ADL24993.1"/>
    <property type="molecule type" value="Genomic_DNA"/>
</dbReference>
<dbReference type="KEGG" id="fsc:FSU_1490"/>
<proteinExistence type="predicted"/>